<feature type="transmembrane region" description="Helical" evidence="1">
    <location>
        <begin position="33"/>
        <end position="49"/>
    </location>
</feature>
<keyword evidence="1" id="KW-1133">Transmembrane helix</keyword>
<dbReference type="EMBL" id="PPQW01000009">
    <property type="protein sequence ID" value="PNZ68848.1"/>
    <property type="molecule type" value="Genomic_DNA"/>
</dbReference>
<evidence type="ECO:0000313" key="3">
    <source>
        <dbReference type="Proteomes" id="UP000242470"/>
    </source>
</evidence>
<protein>
    <submittedName>
        <fullName evidence="2">Uncharacterized protein</fullName>
    </submittedName>
</protein>
<keyword evidence="1" id="KW-0812">Transmembrane</keyword>
<keyword evidence="1" id="KW-0472">Membrane</keyword>
<sequence>MSKTTMWSAIIIIILLLDSIILGRSGISDTFLAIHNILSLLILVCLYFINGKDKDKNKQDKHKKTK</sequence>
<accession>A0AAP8PS20</accession>
<dbReference type="RefSeq" id="WP_059107389.1">
    <property type="nucleotide sequence ID" value="NZ_AP024589.1"/>
</dbReference>
<reference evidence="2 3" key="1">
    <citation type="submission" date="2017-08" db="EMBL/GenBank/DDBJ databases">
        <title>Draft genome sequences of 64 type strains of genus Staph aureus.</title>
        <authorList>
            <person name="Cole K."/>
            <person name="Golubchik T."/>
            <person name="Russell J."/>
            <person name="Foster D."/>
            <person name="Llewelyn M."/>
            <person name="Wilson D."/>
            <person name="Crook D."/>
            <person name="Paul J."/>
        </authorList>
    </citation>
    <scope>NUCLEOTIDE SEQUENCE [LARGE SCALE GENOMIC DNA]</scope>
    <source>
        <strain evidence="2 3">NCTC 12101</strain>
    </source>
</reference>
<gene>
    <name evidence="2" type="ORF">CD158_02660</name>
</gene>
<name>A0AAP8PS20_9STAP</name>
<dbReference type="Proteomes" id="UP000242470">
    <property type="component" value="Unassembled WGS sequence"/>
</dbReference>
<dbReference type="AlphaFoldDB" id="A0AAP8PS20"/>
<comment type="caution">
    <text evidence="2">The sequence shown here is derived from an EMBL/GenBank/DDBJ whole genome shotgun (WGS) entry which is preliminary data.</text>
</comment>
<proteinExistence type="predicted"/>
<organism evidence="2 3">
    <name type="scientific">Staphylococcus auricularis</name>
    <dbReference type="NCBI Taxonomy" id="29379"/>
    <lineage>
        <taxon>Bacteria</taxon>
        <taxon>Bacillati</taxon>
        <taxon>Bacillota</taxon>
        <taxon>Bacilli</taxon>
        <taxon>Bacillales</taxon>
        <taxon>Staphylococcaceae</taxon>
        <taxon>Staphylococcus</taxon>
    </lineage>
</organism>
<evidence type="ECO:0000256" key="1">
    <source>
        <dbReference type="SAM" id="Phobius"/>
    </source>
</evidence>
<evidence type="ECO:0000313" key="2">
    <source>
        <dbReference type="EMBL" id="PNZ68848.1"/>
    </source>
</evidence>